<organism evidence="1 2">
    <name type="scientific">Macleaya cordata</name>
    <name type="common">Five-seeded plume-poppy</name>
    <name type="synonym">Bocconia cordata</name>
    <dbReference type="NCBI Taxonomy" id="56857"/>
    <lineage>
        <taxon>Eukaryota</taxon>
        <taxon>Viridiplantae</taxon>
        <taxon>Streptophyta</taxon>
        <taxon>Embryophyta</taxon>
        <taxon>Tracheophyta</taxon>
        <taxon>Spermatophyta</taxon>
        <taxon>Magnoliopsida</taxon>
        <taxon>Ranunculales</taxon>
        <taxon>Papaveraceae</taxon>
        <taxon>Papaveroideae</taxon>
        <taxon>Macleaya</taxon>
    </lineage>
</organism>
<dbReference type="PANTHER" id="PTHR12096">
    <property type="entry name" value="NUCLEAR PROTEIN SKIP-RELATED"/>
    <property type="match status" value="1"/>
</dbReference>
<dbReference type="AlphaFoldDB" id="A0A200R9L0"/>
<dbReference type="InParanoid" id="A0A200R9L0"/>
<evidence type="ECO:0000313" key="1">
    <source>
        <dbReference type="EMBL" id="OVA19380.1"/>
    </source>
</evidence>
<dbReference type="STRING" id="56857.A0A200R9L0"/>
<dbReference type="EMBL" id="MVGT01000189">
    <property type="protein sequence ID" value="OVA19380.1"/>
    <property type="molecule type" value="Genomic_DNA"/>
</dbReference>
<sequence length="133" mass="14793">MASTGAGHGGGGGEVLYDQRLFNQEKGMDSGFANDDQYNVYDKGLFTAQSTLSSLYRGRRDTDSEMYGVVDADHEQLEKVLKTDRFKPDKRFTGAGATEKAGPRDRPVEFEKLAEEDDPFELDLFLTKVKKGN</sequence>
<name>A0A200R9L0_MACCD</name>
<dbReference type="OrthoDB" id="1926065at2759"/>
<accession>A0A200R9L0</accession>
<evidence type="ECO:0000313" key="2">
    <source>
        <dbReference type="Proteomes" id="UP000195402"/>
    </source>
</evidence>
<dbReference type="Proteomes" id="UP000195402">
    <property type="component" value="Unassembled WGS sequence"/>
</dbReference>
<comment type="caution">
    <text evidence="1">The sequence shown here is derived from an EMBL/GenBank/DDBJ whole genome shotgun (WGS) entry which is preliminary data.</text>
</comment>
<protein>
    <submittedName>
        <fullName evidence="1">SKI-interacting protein</fullName>
    </submittedName>
</protein>
<dbReference type="InterPro" id="IPR017862">
    <property type="entry name" value="SKI-int_prot_SKIP"/>
</dbReference>
<proteinExistence type="predicted"/>
<dbReference type="GO" id="GO:0000398">
    <property type="term" value="P:mRNA splicing, via spliceosome"/>
    <property type="evidence" value="ECO:0007669"/>
    <property type="project" value="InterPro"/>
</dbReference>
<keyword evidence="2" id="KW-1185">Reference proteome</keyword>
<gene>
    <name evidence="1" type="ORF">BVC80_7441g9</name>
</gene>
<reference evidence="1 2" key="1">
    <citation type="journal article" date="2017" name="Mol. Plant">
        <title>The Genome of Medicinal Plant Macleaya cordata Provides New Insights into Benzylisoquinoline Alkaloids Metabolism.</title>
        <authorList>
            <person name="Liu X."/>
            <person name="Liu Y."/>
            <person name="Huang P."/>
            <person name="Ma Y."/>
            <person name="Qing Z."/>
            <person name="Tang Q."/>
            <person name="Cao H."/>
            <person name="Cheng P."/>
            <person name="Zheng Y."/>
            <person name="Yuan Z."/>
            <person name="Zhou Y."/>
            <person name="Liu J."/>
            <person name="Tang Z."/>
            <person name="Zhuo Y."/>
            <person name="Zhang Y."/>
            <person name="Yu L."/>
            <person name="Huang J."/>
            <person name="Yang P."/>
            <person name="Peng Q."/>
            <person name="Zhang J."/>
            <person name="Jiang W."/>
            <person name="Zhang Z."/>
            <person name="Lin K."/>
            <person name="Ro D.K."/>
            <person name="Chen X."/>
            <person name="Xiong X."/>
            <person name="Shang Y."/>
            <person name="Huang S."/>
            <person name="Zeng J."/>
        </authorList>
    </citation>
    <scope>NUCLEOTIDE SEQUENCE [LARGE SCALE GENOMIC DNA]</scope>
    <source>
        <strain evidence="2">cv. BLH2017</strain>
        <tissue evidence="1">Root</tissue>
    </source>
</reference>
<dbReference type="GO" id="GO:0005681">
    <property type="term" value="C:spliceosomal complex"/>
    <property type="evidence" value="ECO:0007669"/>
    <property type="project" value="InterPro"/>
</dbReference>